<evidence type="ECO:0000259" key="1">
    <source>
        <dbReference type="Pfam" id="PF00675"/>
    </source>
</evidence>
<dbReference type="PANTHER" id="PTHR11851">
    <property type="entry name" value="METALLOPROTEASE"/>
    <property type="match status" value="1"/>
</dbReference>
<name>A0ABW0UDM3_9STRE</name>
<evidence type="ECO:0000313" key="4">
    <source>
        <dbReference type="Proteomes" id="UP001596110"/>
    </source>
</evidence>
<feature type="domain" description="Peptidase M16 N-terminal" evidence="1">
    <location>
        <begin position="61"/>
        <end position="177"/>
    </location>
</feature>
<dbReference type="Gene3D" id="3.30.830.10">
    <property type="entry name" value="Metalloenzyme, LuxS/M16 peptidase-like"/>
    <property type="match status" value="2"/>
</dbReference>
<sequence>MSRLEKIDYPFLNQEIYFRYMDNGMKVYYLPKKGFQERLAMLTIDFGSVDTNVTIDSNPKNYSSGIAHFLEHQLFRDKKGEDVGNHFTNMGSDSNAYTTFDQTTYFFSTVESFEESLQLLLDFTSSLHIDEESINKEKAIIEQEIAMYQDDPDFRLYSGVLTNLYPDTPLSSDVAGTRESIKELSLLDLKENFDTFYRPDFKTLILVGDFDVKVVDRIVRKKETRRRKTLPEISRPPLKLSKPITKSSIQIDVTTPKLALGFRGQIRPELSLVEQKLALRLFLAMLFGWTSQRYQEWYDKGKIDDSFDIEIEISNRFSFVILMLDTEQPIATGTQLRKNLTNIRENKDINQEHLITIKNEIYGEFIRSLDNIEELGHQFLQYQDDEYSYFDFPHLLTKLDLETIVTFGEHFFNFAEKTEFIVFPK</sequence>
<protein>
    <submittedName>
        <fullName evidence="3">EF-P 5-aminopentanol modification-associated protein YfmH</fullName>
    </submittedName>
</protein>
<dbReference type="NCBIfam" id="NF047421">
    <property type="entry name" value="YfmH_fam"/>
    <property type="match status" value="1"/>
</dbReference>
<dbReference type="InterPro" id="IPR007863">
    <property type="entry name" value="Peptidase_M16_C"/>
</dbReference>
<feature type="domain" description="Peptidase M16 C-terminal" evidence="2">
    <location>
        <begin position="184"/>
        <end position="359"/>
    </location>
</feature>
<reference evidence="4" key="1">
    <citation type="journal article" date="2019" name="Int. J. Syst. Evol. Microbiol.">
        <title>The Global Catalogue of Microorganisms (GCM) 10K type strain sequencing project: providing services to taxonomists for standard genome sequencing and annotation.</title>
        <authorList>
            <consortium name="The Broad Institute Genomics Platform"/>
            <consortium name="The Broad Institute Genome Sequencing Center for Infectious Disease"/>
            <person name="Wu L."/>
            <person name="Ma J."/>
        </authorList>
    </citation>
    <scope>NUCLEOTIDE SEQUENCE [LARGE SCALE GENOMIC DNA]</scope>
    <source>
        <strain evidence="4">DT43</strain>
    </source>
</reference>
<evidence type="ECO:0000259" key="2">
    <source>
        <dbReference type="Pfam" id="PF05193"/>
    </source>
</evidence>
<dbReference type="Proteomes" id="UP001596110">
    <property type="component" value="Unassembled WGS sequence"/>
</dbReference>
<gene>
    <name evidence="3" type="primary">yfmH</name>
    <name evidence="3" type="ORF">ACFPQ3_03470</name>
</gene>
<organism evidence="3 4">
    <name type="scientific">Streptococcus caledonicus</name>
    <dbReference type="NCBI Taxonomy" id="2614158"/>
    <lineage>
        <taxon>Bacteria</taxon>
        <taxon>Bacillati</taxon>
        <taxon>Bacillota</taxon>
        <taxon>Bacilli</taxon>
        <taxon>Lactobacillales</taxon>
        <taxon>Streptococcaceae</taxon>
        <taxon>Streptococcus</taxon>
    </lineage>
</organism>
<comment type="caution">
    <text evidence="3">The sequence shown here is derived from an EMBL/GenBank/DDBJ whole genome shotgun (WGS) entry which is preliminary data.</text>
</comment>
<accession>A0ABW0UDM3</accession>
<dbReference type="Pfam" id="PF00675">
    <property type="entry name" value="Peptidase_M16"/>
    <property type="match status" value="1"/>
</dbReference>
<dbReference type="Pfam" id="PF05193">
    <property type="entry name" value="Peptidase_M16_C"/>
    <property type="match status" value="1"/>
</dbReference>
<dbReference type="EMBL" id="JBHSOJ010000015">
    <property type="protein sequence ID" value="MFC5630662.1"/>
    <property type="molecule type" value="Genomic_DNA"/>
</dbReference>
<evidence type="ECO:0000313" key="3">
    <source>
        <dbReference type="EMBL" id="MFC5630662.1"/>
    </source>
</evidence>
<dbReference type="RefSeq" id="WP_156805772.1">
    <property type="nucleotide sequence ID" value="NZ_JBHSOJ010000015.1"/>
</dbReference>
<keyword evidence="4" id="KW-1185">Reference proteome</keyword>
<dbReference type="SUPFAM" id="SSF63411">
    <property type="entry name" value="LuxS/MPP-like metallohydrolase"/>
    <property type="match status" value="2"/>
</dbReference>
<dbReference type="PANTHER" id="PTHR11851:SF134">
    <property type="entry name" value="ZINC-DEPENDENT PROTEASE"/>
    <property type="match status" value="1"/>
</dbReference>
<dbReference type="InterPro" id="IPR050361">
    <property type="entry name" value="MPP/UQCRC_Complex"/>
</dbReference>
<proteinExistence type="predicted"/>
<dbReference type="InterPro" id="IPR011765">
    <property type="entry name" value="Pept_M16_N"/>
</dbReference>
<dbReference type="InterPro" id="IPR011249">
    <property type="entry name" value="Metalloenz_LuxS/M16"/>
</dbReference>